<dbReference type="EMBL" id="JADFTS010000002">
    <property type="protein sequence ID" value="KAF9618295.1"/>
    <property type="molecule type" value="Genomic_DNA"/>
</dbReference>
<keyword evidence="3" id="KW-0808">Transferase</keyword>
<protein>
    <recommendedName>
        <fullName evidence="8">Protein kinase domain-containing protein</fullName>
    </recommendedName>
</protein>
<dbReference type="PANTHER" id="PTHR24349">
    <property type="entry name" value="SERINE/THREONINE-PROTEIN KINASE"/>
    <property type="match status" value="1"/>
</dbReference>
<evidence type="ECO:0000256" key="6">
    <source>
        <dbReference type="ARBA" id="ARBA00022840"/>
    </source>
</evidence>
<evidence type="ECO:0000313" key="10">
    <source>
        <dbReference type="Proteomes" id="UP000631114"/>
    </source>
</evidence>
<dbReference type="FunFam" id="1.10.510.10:FF:000571">
    <property type="entry name" value="Maternal embryonic leucine zipper kinase"/>
    <property type="match status" value="1"/>
</dbReference>
<evidence type="ECO:0000256" key="5">
    <source>
        <dbReference type="ARBA" id="ARBA00022777"/>
    </source>
</evidence>
<dbReference type="CDD" id="cd05117">
    <property type="entry name" value="STKc_CAMK"/>
    <property type="match status" value="1"/>
</dbReference>
<dbReference type="InterPro" id="IPR008271">
    <property type="entry name" value="Ser/Thr_kinase_AS"/>
</dbReference>
<dbReference type="InterPro" id="IPR011009">
    <property type="entry name" value="Kinase-like_dom_sf"/>
</dbReference>
<comment type="caution">
    <text evidence="9">The sequence shown here is derived from an EMBL/GenBank/DDBJ whole genome shotgun (WGS) entry which is preliminary data.</text>
</comment>
<dbReference type="Gene3D" id="1.10.510.10">
    <property type="entry name" value="Transferase(Phosphotransferase) domain 1"/>
    <property type="match status" value="1"/>
</dbReference>
<comment type="similarity">
    <text evidence="1">Belongs to the protein kinase superfamily. CAMK Ser/Thr protein kinase family. SNF1 subfamily.</text>
</comment>
<keyword evidence="4" id="KW-0547">Nucleotide-binding</keyword>
<dbReference type="AlphaFoldDB" id="A0A835M406"/>
<proteinExistence type="inferred from homology"/>
<evidence type="ECO:0000313" key="9">
    <source>
        <dbReference type="EMBL" id="KAF9618295.1"/>
    </source>
</evidence>
<dbReference type="InterPro" id="IPR000719">
    <property type="entry name" value="Prot_kinase_dom"/>
</dbReference>
<dbReference type="SUPFAM" id="SSF56112">
    <property type="entry name" value="Protein kinase-like (PK-like)"/>
    <property type="match status" value="1"/>
</dbReference>
<dbReference type="GO" id="GO:0004674">
    <property type="term" value="F:protein serine/threonine kinase activity"/>
    <property type="evidence" value="ECO:0007669"/>
    <property type="project" value="UniProtKB-KW"/>
</dbReference>
<dbReference type="OrthoDB" id="40902at2759"/>
<evidence type="ECO:0000256" key="1">
    <source>
        <dbReference type="ARBA" id="ARBA00006234"/>
    </source>
</evidence>
<dbReference type="Pfam" id="PF00069">
    <property type="entry name" value="Pkinase"/>
    <property type="match status" value="1"/>
</dbReference>
<dbReference type="GO" id="GO:0005524">
    <property type="term" value="F:ATP binding"/>
    <property type="evidence" value="ECO:0007669"/>
    <property type="project" value="UniProtKB-KW"/>
</dbReference>
<keyword evidence="5" id="KW-0418">Kinase</keyword>
<gene>
    <name evidence="9" type="ORF">IFM89_000930</name>
</gene>
<accession>A0A835M406</accession>
<dbReference type="Proteomes" id="UP000631114">
    <property type="component" value="Unassembled WGS sequence"/>
</dbReference>
<dbReference type="PROSITE" id="PS50011">
    <property type="entry name" value="PROTEIN_KINASE_DOM"/>
    <property type="match status" value="1"/>
</dbReference>
<evidence type="ECO:0000259" key="8">
    <source>
        <dbReference type="PROSITE" id="PS50011"/>
    </source>
</evidence>
<organism evidence="9 10">
    <name type="scientific">Coptis chinensis</name>
    <dbReference type="NCBI Taxonomy" id="261450"/>
    <lineage>
        <taxon>Eukaryota</taxon>
        <taxon>Viridiplantae</taxon>
        <taxon>Streptophyta</taxon>
        <taxon>Embryophyta</taxon>
        <taxon>Tracheophyta</taxon>
        <taxon>Spermatophyta</taxon>
        <taxon>Magnoliopsida</taxon>
        <taxon>Ranunculales</taxon>
        <taxon>Ranunculaceae</taxon>
        <taxon>Coptidoideae</taxon>
        <taxon>Coptis</taxon>
    </lineage>
</organism>
<evidence type="ECO:0000256" key="7">
    <source>
        <dbReference type="ARBA" id="ARBA00058225"/>
    </source>
</evidence>
<dbReference type="PROSITE" id="PS00108">
    <property type="entry name" value="PROTEIN_KINASE_ST"/>
    <property type="match status" value="1"/>
</dbReference>
<evidence type="ECO:0000256" key="2">
    <source>
        <dbReference type="ARBA" id="ARBA00022527"/>
    </source>
</evidence>
<comment type="function">
    <text evidence="7">CIPK serine-threonine protein kinases interact with CBL proteins. Binding of a CBL protein to the regulatory NAF domain of CIPK protein lead to the activation of the kinase in a calcium-dependent manner.</text>
</comment>
<sequence length="315" mass="35309">MLLFSCFPTIKNTKVKKAFDVKKNIEQDYVLGAEIAEGSCGLVRKCRSKANGGEFACKTLCKSYKYVRREIDIMQYLSGHPSVVTLYAVYEDSDSFHLVMELCSGGSLFDRFQEKLPLTEHQAAVILKELVVAIKYCHDMGIVHRDIKPRNVLLTSSGKIKLADFGISARITPGQRLSSKTGTPAYLAPEVLAGKYSEKVDIWSAGVIFHALLVGYEPFDGYTTTEVLEALRTKTNLNFDGGIWESVISKPARDLIKRMLTRDVSSRLTADEVLRHLWDFLESESKHRNSERGCDSCEASLKNSEELTFANLLFV</sequence>
<evidence type="ECO:0000256" key="3">
    <source>
        <dbReference type="ARBA" id="ARBA00022679"/>
    </source>
</evidence>
<reference evidence="9 10" key="1">
    <citation type="submission" date="2020-10" db="EMBL/GenBank/DDBJ databases">
        <title>The Coptis chinensis genome and diversification of protoberbering-type alkaloids.</title>
        <authorList>
            <person name="Wang B."/>
            <person name="Shu S."/>
            <person name="Song C."/>
            <person name="Liu Y."/>
        </authorList>
    </citation>
    <scope>NUCLEOTIDE SEQUENCE [LARGE SCALE GENOMIC DNA]</scope>
    <source>
        <strain evidence="9">HL-2020</strain>
        <tissue evidence="9">Leaf</tissue>
    </source>
</reference>
<name>A0A835M406_9MAGN</name>
<keyword evidence="6" id="KW-0067">ATP-binding</keyword>
<dbReference type="SMART" id="SM00220">
    <property type="entry name" value="S_TKc"/>
    <property type="match status" value="1"/>
</dbReference>
<keyword evidence="2" id="KW-0723">Serine/threonine-protein kinase</keyword>
<feature type="domain" description="Protein kinase" evidence="8">
    <location>
        <begin position="29"/>
        <end position="279"/>
    </location>
</feature>
<keyword evidence="10" id="KW-1185">Reference proteome</keyword>
<dbReference type="InterPro" id="IPR050205">
    <property type="entry name" value="CDPK_Ser/Thr_kinases"/>
</dbReference>
<dbReference type="PIRSF" id="PIRSF000654">
    <property type="entry name" value="Integrin-linked_kinase"/>
    <property type="match status" value="1"/>
</dbReference>
<evidence type="ECO:0000256" key="4">
    <source>
        <dbReference type="ARBA" id="ARBA00022741"/>
    </source>
</evidence>